<dbReference type="PANTHER" id="PTHR40619:SF3">
    <property type="entry name" value="FUNGAL STAND N-TERMINAL GOODBYE DOMAIN-CONTAINING PROTEIN"/>
    <property type="match status" value="1"/>
</dbReference>
<evidence type="ECO:0000256" key="1">
    <source>
        <dbReference type="ARBA" id="ARBA00022737"/>
    </source>
</evidence>
<feature type="region of interest" description="Disordered" evidence="2">
    <location>
        <begin position="1"/>
        <end position="21"/>
    </location>
</feature>
<dbReference type="VEuPathDB" id="FungiDB:M747DRAFT_293157"/>
<protein>
    <submittedName>
        <fullName evidence="4">Similar to An07g04490</fullName>
    </submittedName>
</protein>
<dbReference type="VEuPathDB" id="FungiDB:ASPNIDRAFT2_1157795"/>
<evidence type="ECO:0000259" key="3">
    <source>
        <dbReference type="Pfam" id="PF24883"/>
    </source>
</evidence>
<dbReference type="InterPro" id="IPR056884">
    <property type="entry name" value="NPHP3-like_N"/>
</dbReference>
<feature type="domain" description="Nephrocystin 3-like N-terminal" evidence="3">
    <location>
        <begin position="394"/>
        <end position="575"/>
    </location>
</feature>
<dbReference type="VEuPathDB" id="FungiDB:An07g04490"/>
<comment type="caution">
    <text evidence="4">The sequence shown here is derived from an EMBL/GenBank/DDBJ whole genome shotgun (WGS) entry which is preliminary data.</text>
</comment>
<evidence type="ECO:0000256" key="2">
    <source>
        <dbReference type="SAM" id="MobiDB-lite"/>
    </source>
</evidence>
<sequence>MTHFFHVRRKPKSLPADKTGTAKSRAWIEERGRDFHPAFAVESEFDEQQEKYIPAELATIRDLETLLKHHDAIAPPEEPRFYDYTWQMVLRTLDEAKDVASSRKDYTSTAVQGLGMLAPLKDAIPDEYGLSVVKGVLGLVFETAKRGVENRAKILEAFETVPETVLTIQTAYNYLNPTADDEELWYRKVTESLTLRIRETLTVDQVLSDWNRYLVTIKERLERMKVKITAATAYHSSESHRLGLEANTNIQTLHTELQGARSDIKDLVTEVKKQVGAEYREVFAFQKEQSGAQAMTELLYEFKALCKESREQYEVQQGQIFLLQRAYSDLAHENEALQSSLSLSSTNSRDSTSTTVTPIELLGILGVSPHTAAQDLEIVLQEGSRFKSSYLGRVRWLAKTDEFTEWLRATQSSLLLVDGRLDTNPAIMVTPMSIFVSTFIYSLVSSPDCLPLFFFASLHDGQEDPELSGPTGMMRSLITQLLFSDQLATPSLQFLGRGFLNACESNNIKALCELFRRLVLQVPPNIQVICILDGTAAYEKEPVTGEEIDYVAALFQRLVEDSVDADSVRLKVLFTFANQSLQISDRVDMYPDVWRYASLAAGHVDYLSRLDFRQEWME</sequence>
<dbReference type="EMBL" id="BCMY01000004">
    <property type="protein sequence ID" value="GAQ39477.1"/>
    <property type="molecule type" value="Genomic_DNA"/>
</dbReference>
<dbReference type="AlphaFoldDB" id="A0A100IDW0"/>
<gene>
    <name evidence="4" type="ORF">ABL_03154</name>
</gene>
<proteinExistence type="predicted"/>
<name>A0A100IDW0_ASPNG</name>
<keyword evidence="1" id="KW-0677">Repeat</keyword>
<dbReference type="PANTHER" id="PTHR40619">
    <property type="entry name" value="FUNGAL STAND N-TERMINAL GOODBYE DOMAIN-CONTAINING PROTEIN"/>
    <property type="match status" value="1"/>
</dbReference>
<accession>A0A100IDW0</accession>
<dbReference type="OMA" id="NNIKALC"/>
<evidence type="ECO:0000313" key="5">
    <source>
        <dbReference type="Proteomes" id="UP000068243"/>
    </source>
</evidence>
<organism evidence="4 5">
    <name type="scientific">Aspergillus niger</name>
    <dbReference type="NCBI Taxonomy" id="5061"/>
    <lineage>
        <taxon>Eukaryota</taxon>
        <taxon>Fungi</taxon>
        <taxon>Dikarya</taxon>
        <taxon>Ascomycota</taxon>
        <taxon>Pezizomycotina</taxon>
        <taxon>Eurotiomycetes</taxon>
        <taxon>Eurotiomycetidae</taxon>
        <taxon>Eurotiales</taxon>
        <taxon>Aspergillaceae</taxon>
        <taxon>Aspergillus</taxon>
        <taxon>Aspergillus subgen. Circumdati</taxon>
    </lineage>
</organism>
<dbReference type="OrthoDB" id="5419927at2759"/>
<dbReference type="Pfam" id="PF24883">
    <property type="entry name" value="NPHP3_N"/>
    <property type="match status" value="1"/>
</dbReference>
<evidence type="ECO:0000313" key="4">
    <source>
        <dbReference type="EMBL" id="GAQ39477.1"/>
    </source>
</evidence>
<reference evidence="5" key="1">
    <citation type="journal article" date="2016" name="Genome Announc.">
        <title>Draft genome sequence of Aspergillus niger strain An76.</title>
        <authorList>
            <person name="Gong W."/>
            <person name="Cheng Z."/>
            <person name="Zhang H."/>
            <person name="Liu L."/>
            <person name="Gao P."/>
            <person name="Wang L."/>
        </authorList>
    </citation>
    <scope>NUCLEOTIDE SEQUENCE [LARGE SCALE GENOMIC DNA]</scope>
    <source>
        <strain evidence="5">An76</strain>
    </source>
</reference>
<dbReference type="VEuPathDB" id="FungiDB:ATCC64974_46370"/>
<dbReference type="Proteomes" id="UP000068243">
    <property type="component" value="Unassembled WGS sequence"/>
</dbReference>
<feature type="compositionally biased region" description="Basic residues" evidence="2">
    <location>
        <begin position="1"/>
        <end position="12"/>
    </location>
</feature>